<name>A0A0H3JXM8_STAAM</name>
<dbReference type="HOGENOM" id="CLU_169043_0_0_9"/>
<proteinExistence type="predicted"/>
<keyword evidence="1" id="KW-1133">Transmembrane helix</keyword>
<dbReference type="KEGG" id="sav:SAV0466"/>
<feature type="transmembrane region" description="Helical" evidence="1">
    <location>
        <begin position="39"/>
        <end position="59"/>
    </location>
</feature>
<dbReference type="AlphaFoldDB" id="A0A0H3JXM8"/>
<evidence type="ECO:0000313" key="2">
    <source>
        <dbReference type="EMBL" id="BAB56628.1"/>
    </source>
</evidence>
<dbReference type="Proteomes" id="UP000002481">
    <property type="component" value="Chromosome"/>
</dbReference>
<sequence length="92" mass="10356">MIIMAKRSKSQRLSSLLNVAGFIVDGYNGYKYHAKNKKLVYLSLGLSTVGTVLDFYISIKSPRKFKKAVAVVTLITNGARLFTSIRKVKHEY</sequence>
<keyword evidence="1" id="KW-0472">Membrane</keyword>
<dbReference type="EMBL" id="BA000017">
    <property type="protein sequence ID" value="BAB56628.1"/>
    <property type="molecule type" value="Genomic_DNA"/>
</dbReference>
<keyword evidence="1" id="KW-0812">Transmembrane</keyword>
<evidence type="ECO:0000313" key="3">
    <source>
        <dbReference type="Proteomes" id="UP000002481"/>
    </source>
</evidence>
<accession>A0A0H3JXM8</accession>
<evidence type="ECO:0000256" key="1">
    <source>
        <dbReference type="SAM" id="Phobius"/>
    </source>
</evidence>
<organism evidence="2 3">
    <name type="scientific">Staphylococcus aureus (strain Mu50 / ATCC 700699)</name>
    <dbReference type="NCBI Taxonomy" id="158878"/>
    <lineage>
        <taxon>Bacteria</taxon>
        <taxon>Bacillati</taxon>
        <taxon>Bacillota</taxon>
        <taxon>Bacilli</taxon>
        <taxon>Bacillales</taxon>
        <taxon>Staphylococcaceae</taxon>
        <taxon>Staphylococcus</taxon>
    </lineage>
</organism>
<reference evidence="2 3" key="1">
    <citation type="journal article" date="2001" name="Lancet">
        <title>Whole genome sequencing of meticillin-resistant Staphylococcus aureus.</title>
        <authorList>
            <person name="Kuroda M."/>
            <person name="Ohta T."/>
            <person name="Uchiyama I."/>
            <person name="Baba T."/>
            <person name="Yuzawa H."/>
            <person name="Kobayashi I."/>
            <person name="Cui L."/>
            <person name="Oguchi A."/>
            <person name="Aoki K."/>
            <person name="Nagai Y."/>
            <person name="Lian J."/>
            <person name="Ito T."/>
            <person name="Kanamori M."/>
            <person name="Matsumaru H."/>
            <person name="Maruyama A."/>
            <person name="Murakami H."/>
            <person name="Hosoyama A."/>
            <person name="Mizutani-Ui Y."/>
            <person name="Takahashi N.K."/>
            <person name="Sawano T."/>
            <person name="Inoue R."/>
            <person name="Kaito C."/>
            <person name="Sekimizu K."/>
            <person name="Hirakawa H."/>
            <person name="Kuhara S."/>
            <person name="Goto S."/>
            <person name="Yabuzaki J."/>
            <person name="Kanehisa M."/>
            <person name="Yamashita A."/>
            <person name="Oshima K."/>
            <person name="Furuya K."/>
            <person name="Yoshino C."/>
            <person name="Shiba T."/>
            <person name="Hattori M."/>
            <person name="Ogasawara N."/>
            <person name="Hayashi H."/>
            <person name="Hiramatsu K."/>
        </authorList>
    </citation>
    <scope>NUCLEOTIDE SEQUENCE [LARGE SCALE GENOMIC DNA]</scope>
    <source>
        <strain evidence="3">Mu50 / ATCC 700699</strain>
    </source>
</reference>
<protein>
    <submittedName>
        <fullName evidence="2">Uncharacterized protein</fullName>
    </submittedName>
</protein>
<gene>
    <name evidence="2" type="ordered locus">SAV0466</name>
</gene>